<gene>
    <name evidence="15" type="ORF">TBC1_12487</name>
</gene>
<keyword evidence="4" id="KW-1003">Cell membrane</keyword>
<dbReference type="EMBL" id="DF968183">
    <property type="protein sequence ID" value="GAP44676.1"/>
    <property type="molecule type" value="Genomic_DNA"/>
</dbReference>
<keyword evidence="6 13" id="KW-0812">Transmembrane</keyword>
<dbReference type="PANTHER" id="PTHR30485:SF1">
    <property type="entry name" value="CYTOCHROME YDHU-RELATED"/>
    <property type="match status" value="1"/>
</dbReference>
<dbReference type="Proteomes" id="UP000053091">
    <property type="component" value="Unassembled WGS sequence"/>
</dbReference>
<keyword evidence="3" id="KW-0813">Transport</keyword>
<evidence type="ECO:0000313" key="16">
    <source>
        <dbReference type="Proteomes" id="UP000053091"/>
    </source>
</evidence>
<dbReference type="InterPro" id="IPR051542">
    <property type="entry name" value="Hydrogenase_cytochrome"/>
</dbReference>
<dbReference type="Pfam" id="PF01292">
    <property type="entry name" value="Ni_hydr_CYTB"/>
    <property type="match status" value="1"/>
</dbReference>
<dbReference type="Gene3D" id="1.20.950.20">
    <property type="entry name" value="Transmembrane di-heme cytochromes, Chain C"/>
    <property type="match status" value="1"/>
</dbReference>
<evidence type="ECO:0000256" key="2">
    <source>
        <dbReference type="ARBA" id="ARBA00008622"/>
    </source>
</evidence>
<keyword evidence="10" id="KW-0408">Iron</keyword>
<evidence type="ECO:0000256" key="3">
    <source>
        <dbReference type="ARBA" id="ARBA00022448"/>
    </source>
</evidence>
<protein>
    <submittedName>
        <fullName evidence="15">Thiosulfate reductase cytochrome b subunit</fullName>
    </submittedName>
</protein>
<dbReference type="GO" id="GO:0020037">
    <property type="term" value="F:heme binding"/>
    <property type="evidence" value="ECO:0007669"/>
    <property type="project" value="TreeGrafter"/>
</dbReference>
<evidence type="ECO:0000256" key="12">
    <source>
        <dbReference type="SAM" id="MobiDB-lite"/>
    </source>
</evidence>
<accession>A0A0S7C4A8</accession>
<feature type="transmembrane region" description="Helical" evidence="13">
    <location>
        <begin position="118"/>
        <end position="141"/>
    </location>
</feature>
<evidence type="ECO:0000256" key="11">
    <source>
        <dbReference type="ARBA" id="ARBA00023136"/>
    </source>
</evidence>
<keyword evidence="8" id="KW-0249">Electron transport</keyword>
<feature type="transmembrane region" description="Helical" evidence="13">
    <location>
        <begin position="161"/>
        <end position="183"/>
    </location>
</feature>
<dbReference type="PATRIC" id="fig|1678841.3.peg.3202"/>
<evidence type="ECO:0000256" key="5">
    <source>
        <dbReference type="ARBA" id="ARBA00022617"/>
    </source>
</evidence>
<keyword evidence="7" id="KW-0479">Metal-binding</keyword>
<dbReference type="InterPro" id="IPR000516">
    <property type="entry name" value="Ni-dep_Hydgase_cyt-B"/>
</dbReference>
<evidence type="ECO:0000256" key="1">
    <source>
        <dbReference type="ARBA" id="ARBA00004651"/>
    </source>
</evidence>
<feature type="domain" description="Cytochrome b561 bacterial/Ni-hydrogenase" evidence="14">
    <location>
        <begin position="9"/>
        <end position="198"/>
    </location>
</feature>
<keyword evidence="11 13" id="KW-0472">Membrane</keyword>
<evidence type="ECO:0000259" key="14">
    <source>
        <dbReference type="Pfam" id="PF01292"/>
    </source>
</evidence>
<dbReference type="InterPro" id="IPR016174">
    <property type="entry name" value="Di-haem_cyt_TM"/>
</dbReference>
<dbReference type="PRINTS" id="PR00161">
    <property type="entry name" value="NIHGNASECYTB"/>
</dbReference>
<dbReference type="GO" id="GO:0005886">
    <property type="term" value="C:plasma membrane"/>
    <property type="evidence" value="ECO:0007669"/>
    <property type="project" value="UniProtKB-SubCell"/>
</dbReference>
<evidence type="ECO:0000256" key="8">
    <source>
        <dbReference type="ARBA" id="ARBA00022982"/>
    </source>
</evidence>
<sequence>MSTNNRVYVYKGFERFWHWNQALLIFVLAFTGFEIHSSYDFFGFETAVKIHNYAAWGFIILIVFAIFWHVTTGEWKQYIPTTKNLKAQAEFYLFGIFRNAPHPTKKTLISKLNPLQRLVYLGLKVLFIPIMVISGLLFMFYRYPQGDSIAIINIDNLEIIALIHTAGAFVLLAFVLVHLYLITTGHTITSNLKAMITGWEELDEEDQKDQDQPIGKPENEHDENPKI</sequence>
<dbReference type="SUPFAM" id="SSF81342">
    <property type="entry name" value="Transmembrane di-heme cytochromes"/>
    <property type="match status" value="1"/>
</dbReference>
<dbReference type="GO" id="GO:0009055">
    <property type="term" value="F:electron transfer activity"/>
    <property type="evidence" value="ECO:0007669"/>
    <property type="project" value="InterPro"/>
</dbReference>
<evidence type="ECO:0000313" key="15">
    <source>
        <dbReference type="EMBL" id="GAP44676.1"/>
    </source>
</evidence>
<feature type="transmembrane region" description="Helical" evidence="13">
    <location>
        <begin position="53"/>
        <end position="70"/>
    </location>
</feature>
<feature type="compositionally biased region" description="Basic and acidic residues" evidence="12">
    <location>
        <begin position="217"/>
        <end position="227"/>
    </location>
</feature>
<evidence type="ECO:0000256" key="13">
    <source>
        <dbReference type="SAM" id="Phobius"/>
    </source>
</evidence>
<feature type="transmembrane region" description="Helical" evidence="13">
    <location>
        <begin position="16"/>
        <end position="33"/>
    </location>
</feature>
<comment type="similarity">
    <text evidence="2">Belongs to the HupC/HyaC/HydC family.</text>
</comment>
<evidence type="ECO:0000256" key="10">
    <source>
        <dbReference type="ARBA" id="ARBA00023004"/>
    </source>
</evidence>
<keyword evidence="5" id="KW-0349">Heme</keyword>
<proteinExistence type="inferred from homology"/>
<evidence type="ECO:0000256" key="4">
    <source>
        <dbReference type="ARBA" id="ARBA00022475"/>
    </source>
</evidence>
<comment type="subcellular location">
    <subcellularLocation>
        <location evidence="1">Cell membrane</location>
        <topology evidence="1">Multi-pass membrane protein</topology>
    </subcellularLocation>
</comment>
<evidence type="ECO:0000256" key="6">
    <source>
        <dbReference type="ARBA" id="ARBA00022692"/>
    </source>
</evidence>
<dbReference type="AlphaFoldDB" id="A0A0S7C4A8"/>
<dbReference type="InterPro" id="IPR011577">
    <property type="entry name" value="Cyt_b561_bac/Ni-Hgenase"/>
</dbReference>
<dbReference type="STRING" id="1678841.TBC1_12487"/>
<dbReference type="GO" id="GO:0022904">
    <property type="term" value="P:respiratory electron transport chain"/>
    <property type="evidence" value="ECO:0007669"/>
    <property type="project" value="InterPro"/>
</dbReference>
<evidence type="ECO:0000256" key="9">
    <source>
        <dbReference type="ARBA" id="ARBA00022989"/>
    </source>
</evidence>
<keyword evidence="9 13" id="KW-1133">Transmembrane helix</keyword>
<name>A0A0S7C4A8_9BACT</name>
<feature type="region of interest" description="Disordered" evidence="12">
    <location>
        <begin position="203"/>
        <end position="227"/>
    </location>
</feature>
<reference evidence="15" key="1">
    <citation type="journal article" date="2015" name="Genome Announc.">
        <title>Draft Genome Sequence of Bacteroidales Strain TBC1, a Novel Isolate from a Methanogenic Wastewater Treatment System.</title>
        <authorList>
            <person name="Tourlousse D.M."/>
            <person name="Matsuura N."/>
            <person name="Sun L."/>
            <person name="Toyonaga M."/>
            <person name="Kuroda K."/>
            <person name="Ohashi A."/>
            <person name="Cruz R."/>
            <person name="Yamaguchi T."/>
            <person name="Sekiguchi Y."/>
        </authorList>
    </citation>
    <scope>NUCLEOTIDE SEQUENCE [LARGE SCALE GENOMIC DNA]</scope>
    <source>
        <strain evidence="15">TBC1</strain>
    </source>
</reference>
<dbReference type="GO" id="GO:0005506">
    <property type="term" value="F:iron ion binding"/>
    <property type="evidence" value="ECO:0007669"/>
    <property type="project" value="InterPro"/>
</dbReference>
<dbReference type="RefSeq" id="WP_062044365.1">
    <property type="nucleotide sequence ID" value="NZ_DF968183.1"/>
</dbReference>
<dbReference type="OrthoDB" id="197262at2"/>
<organism evidence="15">
    <name type="scientific">Lentimicrobium saccharophilum</name>
    <dbReference type="NCBI Taxonomy" id="1678841"/>
    <lineage>
        <taxon>Bacteria</taxon>
        <taxon>Pseudomonadati</taxon>
        <taxon>Bacteroidota</taxon>
        <taxon>Bacteroidia</taxon>
        <taxon>Bacteroidales</taxon>
        <taxon>Lentimicrobiaceae</taxon>
        <taxon>Lentimicrobium</taxon>
    </lineage>
</organism>
<keyword evidence="16" id="KW-1185">Reference proteome</keyword>
<dbReference type="PANTHER" id="PTHR30485">
    <property type="entry name" value="NI/FE-HYDROGENASE 1 B-TYPE CYTOCHROME SUBUNIT"/>
    <property type="match status" value="1"/>
</dbReference>
<evidence type="ECO:0000256" key="7">
    <source>
        <dbReference type="ARBA" id="ARBA00022723"/>
    </source>
</evidence>